<evidence type="ECO:0000313" key="4">
    <source>
        <dbReference type="Proteomes" id="UP000245539"/>
    </source>
</evidence>
<reference evidence="3 4" key="1">
    <citation type="submission" date="2018-05" db="EMBL/GenBank/DDBJ databases">
        <title>Leucothrix arctica sp. nov., isolated from Arctic seawater.</title>
        <authorList>
            <person name="Choi A."/>
            <person name="Baek K."/>
        </authorList>
    </citation>
    <scope>NUCLEOTIDE SEQUENCE [LARGE SCALE GENOMIC DNA]</scope>
    <source>
        <strain evidence="3 4">JCM 18388</strain>
    </source>
</reference>
<organism evidence="3 4">
    <name type="scientific">Leucothrix pacifica</name>
    <dbReference type="NCBI Taxonomy" id="1247513"/>
    <lineage>
        <taxon>Bacteria</taxon>
        <taxon>Pseudomonadati</taxon>
        <taxon>Pseudomonadota</taxon>
        <taxon>Gammaproteobacteria</taxon>
        <taxon>Thiotrichales</taxon>
        <taxon>Thiotrichaceae</taxon>
        <taxon>Leucothrix</taxon>
    </lineage>
</organism>
<comment type="similarity">
    <text evidence="1">Belongs to the universal stress protein A family.</text>
</comment>
<evidence type="ECO:0000313" key="3">
    <source>
        <dbReference type="EMBL" id="PWQ95628.1"/>
    </source>
</evidence>
<comment type="caution">
    <text evidence="3">The sequence shown here is derived from an EMBL/GenBank/DDBJ whole genome shotgun (WGS) entry which is preliminary data.</text>
</comment>
<keyword evidence="4" id="KW-1185">Reference proteome</keyword>
<dbReference type="RefSeq" id="WP_109838384.1">
    <property type="nucleotide sequence ID" value="NZ_QGKM01000043.1"/>
</dbReference>
<protein>
    <submittedName>
        <fullName evidence="3">Universal stress protein</fullName>
    </submittedName>
</protein>
<dbReference type="CDD" id="cd00293">
    <property type="entry name" value="USP-like"/>
    <property type="match status" value="1"/>
</dbReference>
<evidence type="ECO:0000256" key="1">
    <source>
        <dbReference type="ARBA" id="ARBA00008791"/>
    </source>
</evidence>
<dbReference type="SUPFAM" id="SSF52402">
    <property type="entry name" value="Adenine nucleotide alpha hydrolases-like"/>
    <property type="match status" value="1"/>
</dbReference>
<dbReference type="EMBL" id="QGKM01000043">
    <property type="protein sequence ID" value="PWQ95628.1"/>
    <property type="molecule type" value="Genomic_DNA"/>
</dbReference>
<feature type="domain" description="UspA" evidence="2">
    <location>
        <begin position="3"/>
        <end position="144"/>
    </location>
</feature>
<dbReference type="PRINTS" id="PR01438">
    <property type="entry name" value="UNVRSLSTRESS"/>
</dbReference>
<accession>A0A317CAR0</accession>
<gene>
    <name evidence="3" type="ORF">DKW60_14515</name>
</gene>
<dbReference type="InterPro" id="IPR014729">
    <property type="entry name" value="Rossmann-like_a/b/a_fold"/>
</dbReference>
<proteinExistence type="inferred from homology"/>
<dbReference type="InterPro" id="IPR006016">
    <property type="entry name" value="UspA"/>
</dbReference>
<dbReference type="InterPro" id="IPR006015">
    <property type="entry name" value="Universal_stress_UspA"/>
</dbReference>
<dbReference type="Gene3D" id="3.40.50.620">
    <property type="entry name" value="HUPs"/>
    <property type="match status" value="1"/>
</dbReference>
<dbReference type="Proteomes" id="UP000245539">
    <property type="component" value="Unassembled WGS sequence"/>
</dbReference>
<name>A0A317CAR0_9GAMM</name>
<dbReference type="PANTHER" id="PTHR46268">
    <property type="entry name" value="STRESS RESPONSE PROTEIN NHAX"/>
    <property type="match status" value="1"/>
</dbReference>
<dbReference type="AlphaFoldDB" id="A0A317CAR0"/>
<evidence type="ECO:0000259" key="2">
    <source>
        <dbReference type="Pfam" id="PF00582"/>
    </source>
</evidence>
<dbReference type="PANTHER" id="PTHR46268:SF6">
    <property type="entry name" value="UNIVERSAL STRESS PROTEIN UP12"/>
    <property type="match status" value="1"/>
</dbReference>
<dbReference type="Pfam" id="PF00582">
    <property type="entry name" value="Usp"/>
    <property type="match status" value="1"/>
</dbReference>
<sequence length="144" mass="15611">MKKSVLCAIDISQPNRGANTLRAAAKLAEMDDAQLDVITVIPDFGTSLVSGFFNEEQQHKILAEAKRKLNEQVSSVLGDEVNEKARHIVASGKSYQEILKVAEAAQSSLIVVGGARKPDFADYLLGPNASRVVRHSTCSVYVVR</sequence>
<dbReference type="OrthoDB" id="9792500at2"/>